<name>A0A0B1T050_OESDE</name>
<dbReference type="PANTHER" id="PTHR31562">
    <property type="entry name" value="PROTEIN CBG18972"/>
    <property type="match status" value="1"/>
</dbReference>
<evidence type="ECO:0000313" key="2">
    <source>
        <dbReference type="Proteomes" id="UP000053660"/>
    </source>
</evidence>
<proteinExistence type="predicted"/>
<dbReference type="PANTHER" id="PTHR31562:SF9">
    <property type="entry name" value="GLYCOSYLTRANSFERASE FAMILY 8 PROTEIN"/>
    <property type="match status" value="1"/>
</dbReference>
<reference evidence="1 2" key="1">
    <citation type="submission" date="2014-03" db="EMBL/GenBank/DDBJ databases">
        <title>Draft genome of the hookworm Oesophagostomum dentatum.</title>
        <authorList>
            <person name="Mitreva M."/>
        </authorList>
    </citation>
    <scope>NUCLEOTIDE SEQUENCE [LARGE SCALE GENOMIC DNA]</scope>
    <source>
        <strain evidence="1 2">OD-Hann</strain>
    </source>
</reference>
<dbReference type="Pfam" id="PF03314">
    <property type="entry name" value="DUF273"/>
    <property type="match status" value="1"/>
</dbReference>
<dbReference type="SUPFAM" id="SSF53448">
    <property type="entry name" value="Nucleotide-diphospho-sugar transferases"/>
    <property type="match status" value="1"/>
</dbReference>
<organism evidence="1 2">
    <name type="scientific">Oesophagostomum dentatum</name>
    <name type="common">Nodular worm</name>
    <dbReference type="NCBI Taxonomy" id="61180"/>
    <lineage>
        <taxon>Eukaryota</taxon>
        <taxon>Metazoa</taxon>
        <taxon>Ecdysozoa</taxon>
        <taxon>Nematoda</taxon>
        <taxon>Chromadorea</taxon>
        <taxon>Rhabditida</taxon>
        <taxon>Rhabditina</taxon>
        <taxon>Rhabditomorpha</taxon>
        <taxon>Strongyloidea</taxon>
        <taxon>Strongylidae</taxon>
        <taxon>Oesophagostomum</taxon>
    </lineage>
</organism>
<dbReference type="Gene3D" id="3.90.550.10">
    <property type="entry name" value="Spore Coat Polysaccharide Biosynthesis Protein SpsA, Chain A"/>
    <property type="match status" value="1"/>
</dbReference>
<sequence>MYWIYAIVVVRYTTLKSTSHHRRGKPLRAYDAEIIYGNVAKDLSQQRIGIIEVLTASTSPDLYVTALSSVACYARIQNYDFHIINDAEYLRLCPQRDKFFRRHCIVEIVLRDYDYVLFLDSDIGVVNPGRRIEEFFDSQADIIFYDRIYNSEVMAGSYLVKNSYWARRFLQGFASYESRLPTSAHGSDNGALHAYLAEVLLPRNDVDVFVCKWIYENSRGYGDLYLFEVCIRELLGAGPHFGKIKILHKGTGWARDPRMTNSKWSIEGDFMIHNWKTTNQKIYKAVPVPLQAVTKGHSWYDWYNPFPGEFDLDLCSPG</sequence>
<evidence type="ECO:0008006" key="3">
    <source>
        <dbReference type="Google" id="ProtNLM"/>
    </source>
</evidence>
<accession>A0A0B1T050</accession>
<gene>
    <name evidence="1" type="ORF">OESDEN_11402</name>
</gene>
<dbReference type="Proteomes" id="UP000053660">
    <property type="component" value="Unassembled WGS sequence"/>
</dbReference>
<dbReference type="OrthoDB" id="407658at2759"/>
<dbReference type="InterPro" id="IPR004988">
    <property type="entry name" value="DUF273"/>
</dbReference>
<protein>
    <recommendedName>
        <fullName evidence="3">Nucleotide-diphospho-sugar transferase domain-containing protein</fullName>
    </recommendedName>
</protein>
<keyword evidence="2" id="KW-1185">Reference proteome</keyword>
<dbReference type="AlphaFoldDB" id="A0A0B1T050"/>
<dbReference type="InterPro" id="IPR029044">
    <property type="entry name" value="Nucleotide-diphossugar_trans"/>
</dbReference>
<evidence type="ECO:0000313" key="1">
    <source>
        <dbReference type="EMBL" id="KHJ88795.1"/>
    </source>
</evidence>
<dbReference type="EMBL" id="KN555185">
    <property type="protein sequence ID" value="KHJ88795.1"/>
    <property type="molecule type" value="Genomic_DNA"/>
</dbReference>